<accession>A0ACB9HC98</accession>
<reference evidence="1 2" key="2">
    <citation type="journal article" date="2022" name="Mol. Ecol. Resour.">
        <title>The genomes of chicory, endive, great burdock and yacon provide insights into Asteraceae paleo-polyploidization history and plant inulin production.</title>
        <authorList>
            <person name="Fan W."/>
            <person name="Wang S."/>
            <person name="Wang H."/>
            <person name="Wang A."/>
            <person name="Jiang F."/>
            <person name="Liu H."/>
            <person name="Zhao H."/>
            <person name="Xu D."/>
            <person name="Zhang Y."/>
        </authorList>
    </citation>
    <scope>NUCLEOTIDE SEQUENCE [LARGE SCALE GENOMIC DNA]</scope>
    <source>
        <strain evidence="2">cv. Yunnan</strain>
        <tissue evidence="1">Leaves</tissue>
    </source>
</reference>
<dbReference type="Proteomes" id="UP001056120">
    <property type="component" value="Linkage Group LG12"/>
</dbReference>
<evidence type="ECO:0000313" key="2">
    <source>
        <dbReference type="Proteomes" id="UP001056120"/>
    </source>
</evidence>
<name>A0ACB9HC98_9ASTR</name>
<comment type="caution">
    <text evidence="1">The sequence shown here is derived from an EMBL/GenBank/DDBJ whole genome shotgun (WGS) entry which is preliminary data.</text>
</comment>
<proteinExistence type="predicted"/>
<evidence type="ECO:0000313" key="1">
    <source>
        <dbReference type="EMBL" id="KAI3793187.1"/>
    </source>
</evidence>
<reference evidence="2" key="1">
    <citation type="journal article" date="2022" name="Mol. Ecol. Resour.">
        <title>The genomes of chicory, endive, great burdock and yacon provide insights into Asteraceae palaeo-polyploidization history and plant inulin production.</title>
        <authorList>
            <person name="Fan W."/>
            <person name="Wang S."/>
            <person name="Wang H."/>
            <person name="Wang A."/>
            <person name="Jiang F."/>
            <person name="Liu H."/>
            <person name="Zhao H."/>
            <person name="Xu D."/>
            <person name="Zhang Y."/>
        </authorList>
    </citation>
    <scope>NUCLEOTIDE SEQUENCE [LARGE SCALE GENOMIC DNA]</scope>
    <source>
        <strain evidence="2">cv. Yunnan</strain>
    </source>
</reference>
<sequence>MVLVLALLIQMISASLNASTDHLALLAIKSKITDDPQGVFKSWNDSLPFCQWQGVTCGSRHQRVTILNLTDKGLVGSISPYLGNLSFIRYIIFDENQIHGTIPPEIGRLSRLQALSFIKNSLTGEIPPNISSCSKLYFVNLANNMLYGKIHIFSSLSMLKTLVLGKNNFTGVIPPSIGNLTSLERLYLSGCASGGSIPDSFNRLKNLRELGLAFNGLVGAFPTFLLNHSMLEYLNFPSNQFHGSLPSNLCLIQPLLRVLELANNRFNGFLPPSISNCSKLESLDVSNNYFNGKIGIDFGRLPNLWSLILALNDLGSKDLDGMNFFYSLSNCSNLELLEFSSIQLGGVLPNSLGNFSSKLEYLGLEATYIAGHVPSSIGNLFRLTTLNLRSNYFTGTIPESIGKLQDLGNLYLGYNEFSGTIPRSIGNLSFVTKLELCENSLEGTIPSTFGVSKWLIFLDLHGNSLSGSVPKQLFQLYSLSIGLDLSRNNLSGVLPQEIGNLKLLGSLDFSENRFSGELPSGLGSCISLQNLNLSSNLLYGSLSQAFTPLKGLEYVDLSRNNFSGHIPTYLQQFLLTYLDLSYNNFEGDVPVKGVFSNTSAIVVVGNTRLCEGIPELHLPKCKSTTSDSERHTRKLSVGVVVAISLCSVVAGLSLLSFVLFYCCIKIKRDKPSESRLAESFEKISYGRLFKATEGFSSENLIGTDLVQRISIIKDVAYALDYLHCRCGNVIVHCDLKPSNILLDADMVAHVGDFGLAKILSLEEGSNAKESSSSIIRGTIGYTPPEYGLGNEVSTSGDIYSYGILLLEILTGKKPVDPMFEGGLGLHSYAKRALNDGFVLQIVDPMLLNEDVDEKSLISLVKIGVQCSCESPQDRMHIGTVVHELFATTVATKSAFVKHPQCNHSKSRQVQDLKNLSDAFLGEWVKYTGNATDSNNDLSLHQLLLSEEITGSLRKLKEREVRPRMNGCLQLSEKEHASQSDGTAAGTLFLAIGSVF</sequence>
<organism evidence="1 2">
    <name type="scientific">Smallanthus sonchifolius</name>
    <dbReference type="NCBI Taxonomy" id="185202"/>
    <lineage>
        <taxon>Eukaryota</taxon>
        <taxon>Viridiplantae</taxon>
        <taxon>Streptophyta</taxon>
        <taxon>Embryophyta</taxon>
        <taxon>Tracheophyta</taxon>
        <taxon>Spermatophyta</taxon>
        <taxon>Magnoliopsida</taxon>
        <taxon>eudicotyledons</taxon>
        <taxon>Gunneridae</taxon>
        <taxon>Pentapetalae</taxon>
        <taxon>asterids</taxon>
        <taxon>campanulids</taxon>
        <taxon>Asterales</taxon>
        <taxon>Asteraceae</taxon>
        <taxon>Asteroideae</taxon>
        <taxon>Heliantheae alliance</taxon>
        <taxon>Millerieae</taxon>
        <taxon>Smallanthus</taxon>
    </lineage>
</organism>
<protein>
    <submittedName>
        <fullName evidence="1">Uncharacterized protein</fullName>
    </submittedName>
</protein>
<dbReference type="EMBL" id="CM042029">
    <property type="protein sequence ID" value="KAI3793187.1"/>
    <property type="molecule type" value="Genomic_DNA"/>
</dbReference>
<gene>
    <name evidence="1" type="ORF">L1987_35802</name>
</gene>
<keyword evidence="2" id="KW-1185">Reference proteome</keyword>